<dbReference type="CDD" id="cd06225">
    <property type="entry name" value="HAMP"/>
    <property type="match status" value="1"/>
</dbReference>
<gene>
    <name evidence="17" type="ORF">BXY41_11172</name>
</gene>
<protein>
    <recommendedName>
        <fullName evidence="3">histidine kinase</fullName>
        <ecNumber evidence="3">2.7.13.3</ecNumber>
    </recommendedName>
</protein>
<dbReference type="EMBL" id="PTJA01000011">
    <property type="protein sequence ID" value="PPK79136.1"/>
    <property type="molecule type" value="Genomic_DNA"/>
</dbReference>
<keyword evidence="8" id="KW-0547">Nucleotide-binding</keyword>
<evidence type="ECO:0000259" key="16">
    <source>
        <dbReference type="PROSITE" id="PS50885"/>
    </source>
</evidence>
<dbReference type="SMART" id="SM00387">
    <property type="entry name" value="HATPase_c"/>
    <property type="match status" value="1"/>
</dbReference>
<evidence type="ECO:0000256" key="11">
    <source>
        <dbReference type="ARBA" id="ARBA00022989"/>
    </source>
</evidence>
<evidence type="ECO:0000256" key="1">
    <source>
        <dbReference type="ARBA" id="ARBA00000085"/>
    </source>
</evidence>
<keyword evidence="4" id="KW-1003">Cell membrane</keyword>
<accession>A0A2S6HNP7</accession>
<keyword evidence="7 14" id="KW-0812">Transmembrane</keyword>
<evidence type="ECO:0000256" key="3">
    <source>
        <dbReference type="ARBA" id="ARBA00012438"/>
    </source>
</evidence>
<keyword evidence="13 14" id="KW-0472">Membrane</keyword>
<evidence type="ECO:0000256" key="4">
    <source>
        <dbReference type="ARBA" id="ARBA00022475"/>
    </source>
</evidence>
<dbReference type="InterPro" id="IPR003594">
    <property type="entry name" value="HATPase_dom"/>
</dbReference>
<keyword evidence="12" id="KW-0902">Two-component regulatory system</keyword>
<comment type="caution">
    <text evidence="17">The sequence shown here is derived from an EMBL/GenBank/DDBJ whole genome shotgun (WGS) entry which is preliminary data.</text>
</comment>
<evidence type="ECO:0000256" key="6">
    <source>
        <dbReference type="ARBA" id="ARBA00022679"/>
    </source>
</evidence>
<evidence type="ECO:0000256" key="14">
    <source>
        <dbReference type="SAM" id="Phobius"/>
    </source>
</evidence>
<evidence type="ECO:0000256" key="13">
    <source>
        <dbReference type="ARBA" id="ARBA00023136"/>
    </source>
</evidence>
<evidence type="ECO:0000259" key="15">
    <source>
        <dbReference type="PROSITE" id="PS50109"/>
    </source>
</evidence>
<dbReference type="EC" id="2.7.13.3" evidence="3"/>
<dbReference type="GO" id="GO:0005524">
    <property type="term" value="F:ATP binding"/>
    <property type="evidence" value="ECO:0007669"/>
    <property type="project" value="UniProtKB-KW"/>
</dbReference>
<evidence type="ECO:0000256" key="5">
    <source>
        <dbReference type="ARBA" id="ARBA00022553"/>
    </source>
</evidence>
<dbReference type="GO" id="GO:0005886">
    <property type="term" value="C:plasma membrane"/>
    <property type="evidence" value="ECO:0007669"/>
    <property type="project" value="UniProtKB-SubCell"/>
</dbReference>
<dbReference type="Proteomes" id="UP000237749">
    <property type="component" value="Unassembled WGS sequence"/>
</dbReference>
<evidence type="ECO:0000313" key="18">
    <source>
        <dbReference type="Proteomes" id="UP000237749"/>
    </source>
</evidence>
<proteinExistence type="predicted"/>
<feature type="domain" description="HAMP" evidence="16">
    <location>
        <begin position="317"/>
        <end position="369"/>
    </location>
</feature>
<dbReference type="InterPro" id="IPR005467">
    <property type="entry name" value="His_kinase_dom"/>
</dbReference>
<evidence type="ECO:0000256" key="8">
    <source>
        <dbReference type="ARBA" id="ARBA00022741"/>
    </source>
</evidence>
<dbReference type="InterPro" id="IPR036890">
    <property type="entry name" value="HATPase_C_sf"/>
</dbReference>
<feature type="transmembrane region" description="Helical" evidence="14">
    <location>
        <begin position="12"/>
        <end position="36"/>
    </location>
</feature>
<dbReference type="SUPFAM" id="SSF55874">
    <property type="entry name" value="ATPase domain of HSP90 chaperone/DNA topoisomerase II/histidine kinase"/>
    <property type="match status" value="1"/>
</dbReference>
<dbReference type="PANTHER" id="PTHR34220:SF11">
    <property type="entry name" value="SENSOR PROTEIN KINASE HPTS"/>
    <property type="match status" value="1"/>
</dbReference>
<evidence type="ECO:0000256" key="12">
    <source>
        <dbReference type="ARBA" id="ARBA00023012"/>
    </source>
</evidence>
<dbReference type="InterPro" id="IPR010559">
    <property type="entry name" value="Sig_transdc_His_kin_internal"/>
</dbReference>
<keyword evidence="11 14" id="KW-1133">Transmembrane helix</keyword>
<comment type="subcellular location">
    <subcellularLocation>
        <location evidence="2">Cell membrane</location>
        <topology evidence="2">Multi-pass membrane protein</topology>
    </subcellularLocation>
</comment>
<dbReference type="AlphaFoldDB" id="A0A2S6HNP7"/>
<dbReference type="Pfam" id="PF06580">
    <property type="entry name" value="His_kinase"/>
    <property type="match status" value="1"/>
</dbReference>
<dbReference type="InterPro" id="IPR050640">
    <property type="entry name" value="Bact_2-comp_sensor_kinase"/>
</dbReference>
<evidence type="ECO:0000256" key="9">
    <source>
        <dbReference type="ARBA" id="ARBA00022777"/>
    </source>
</evidence>
<dbReference type="RefSeq" id="WP_170072461.1">
    <property type="nucleotide sequence ID" value="NZ_PTJA01000011.1"/>
</dbReference>
<name>A0A2S6HNP7_9FIRM</name>
<keyword evidence="10" id="KW-0067">ATP-binding</keyword>
<sequence>MKNRLKSVIRHLFHSGTIFTQLVTFTAVVSIVPILFISSLMLRKISHMITEELIASHNQLVAQYTTSLESKLNQYQYSLKQLSNNTIVLNTLQGRTGEKNPYVMGNDVSIEVNKSFHLDGYEVRNCMIYSNNLDNKIYGTRVAMITEASREIWYISKEAANQYYFIYATGDGKKSKVLSLIKNIVDVDVNSYESKYVGFVKLDLYTKKLFEPAIGEDYSYAYDVIVLDRKNQIVYSSNPSYNDIIQEQSFEELKQKGNYGKNTMIGTSTEEYYGLKLIFLFNNSQLDQKRQEIQNSILPVLVLVMVIIALTAFLFTRSFAKRVSRLIDKIKIAETGDLTINEEIRGSDEIAILDKQFNQMLLKLDRLIKKNYVQQLENKESQVRNLQLQINPHFLYNTLETISSIAAVNGVFLICDLCEKLGENFRYSLGRNYGEFVTVEQELSHTQNYIYIQKTRFGNKFEAYYNVEPGLEKNLVLRFILQPIVENAIVHGLSVMEQTGTLEISIYQEDDYLMIKIADDGIGMSEEMVEEIRDHIEIRGDEEKKKQSIGIQNVNQRIKLTYGEEYGITIESGENKGSIFTICLPFMQ</sequence>
<reference evidence="17 18" key="1">
    <citation type="submission" date="2018-02" db="EMBL/GenBank/DDBJ databases">
        <title>Genomic Encyclopedia of Archaeal and Bacterial Type Strains, Phase II (KMG-II): from individual species to whole genera.</title>
        <authorList>
            <person name="Goeker M."/>
        </authorList>
    </citation>
    <scope>NUCLEOTIDE SEQUENCE [LARGE SCALE GENOMIC DNA]</scope>
    <source>
        <strain evidence="17 18">DSM 3808</strain>
    </source>
</reference>
<dbReference type="PANTHER" id="PTHR34220">
    <property type="entry name" value="SENSOR HISTIDINE KINASE YPDA"/>
    <property type="match status" value="1"/>
</dbReference>
<keyword evidence="9" id="KW-0418">Kinase</keyword>
<dbReference type="Gene3D" id="3.30.565.10">
    <property type="entry name" value="Histidine kinase-like ATPase, C-terminal domain"/>
    <property type="match status" value="1"/>
</dbReference>
<keyword evidence="6" id="KW-0808">Transferase</keyword>
<organism evidence="17 18">
    <name type="scientific">Lacrimispora xylanisolvens</name>
    <dbReference type="NCBI Taxonomy" id="384636"/>
    <lineage>
        <taxon>Bacteria</taxon>
        <taxon>Bacillati</taxon>
        <taxon>Bacillota</taxon>
        <taxon>Clostridia</taxon>
        <taxon>Lachnospirales</taxon>
        <taxon>Lachnospiraceae</taxon>
        <taxon>Lacrimispora</taxon>
    </lineage>
</organism>
<dbReference type="Gene3D" id="6.10.340.10">
    <property type="match status" value="1"/>
</dbReference>
<dbReference type="InterPro" id="IPR003660">
    <property type="entry name" value="HAMP_dom"/>
</dbReference>
<dbReference type="PROSITE" id="PS50885">
    <property type="entry name" value="HAMP"/>
    <property type="match status" value="1"/>
</dbReference>
<dbReference type="GO" id="GO:0000155">
    <property type="term" value="F:phosphorelay sensor kinase activity"/>
    <property type="evidence" value="ECO:0007669"/>
    <property type="project" value="InterPro"/>
</dbReference>
<feature type="domain" description="Histidine kinase" evidence="15">
    <location>
        <begin position="477"/>
        <end position="588"/>
    </location>
</feature>
<evidence type="ECO:0000313" key="17">
    <source>
        <dbReference type="EMBL" id="PPK79136.1"/>
    </source>
</evidence>
<evidence type="ECO:0000256" key="7">
    <source>
        <dbReference type="ARBA" id="ARBA00022692"/>
    </source>
</evidence>
<evidence type="ECO:0000256" key="2">
    <source>
        <dbReference type="ARBA" id="ARBA00004651"/>
    </source>
</evidence>
<evidence type="ECO:0000256" key="10">
    <source>
        <dbReference type="ARBA" id="ARBA00022840"/>
    </source>
</evidence>
<dbReference type="Pfam" id="PF02518">
    <property type="entry name" value="HATPase_c"/>
    <property type="match status" value="1"/>
</dbReference>
<feature type="transmembrane region" description="Helical" evidence="14">
    <location>
        <begin position="297"/>
        <end position="316"/>
    </location>
</feature>
<dbReference type="PROSITE" id="PS50109">
    <property type="entry name" value="HIS_KIN"/>
    <property type="match status" value="1"/>
</dbReference>
<comment type="catalytic activity">
    <reaction evidence="1">
        <text>ATP + protein L-histidine = ADP + protein N-phospho-L-histidine.</text>
        <dbReference type="EC" id="2.7.13.3"/>
    </reaction>
</comment>
<keyword evidence="18" id="KW-1185">Reference proteome</keyword>
<keyword evidence="5" id="KW-0597">Phosphoprotein</keyword>